<reference evidence="2 3" key="1">
    <citation type="journal article" date="2014" name="Int. J. Syst. Evol. Microbiol.">
        <title>Complete genome sequence of Corynebacterium casei LMG S-19264T (=DSM 44701T), isolated from a smear-ripened cheese.</title>
        <authorList>
            <consortium name="US DOE Joint Genome Institute (JGI-PGF)"/>
            <person name="Walter F."/>
            <person name="Albersmeier A."/>
            <person name="Kalinowski J."/>
            <person name="Ruckert C."/>
        </authorList>
    </citation>
    <scope>NUCLEOTIDE SEQUENCE [LARGE SCALE GENOMIC DNA]</scope>
    <source>
        <strain evidence="2 3">CGMCC 4.7111</strain>
    </source>
</reference>
<evidence type="ECO:0000313" key="3">
    <source>
        <dbReference type="Proteomes" id="UP000600365"/>
    </source>
</evidence>
<name>A0A918D7Q7_9ACTN</name>
<evidence type="ECO:0000256" key="1">
    <source>
        <dbReference type="SAM" id="MobiDB-lite"/>
    </source>
</evidence>
<feature type="region of interest" description="Disordered" evidence="1">
    <location>
        <begin position="1"/>
        <end position="20"/>
    </location>
</feature>
<evidence type="ECO:0000313" key="2">
    <source>
        <dbReference type="EMBL" id="GGN77594.1"/>
    </source>
</evidence>
<dbReference type="EMBL" id="BMMM01000012">
    <property type="protein sequence ID" value="GGN77594.1"/>
    <property type="molecule type" value="Genomic_DNA"/>
</dbReference>
<keyword evidence="3" id="KW-1185">Reference proteome</keyword>
<dbReference type="Proteomes" id="UP000600365">
    <property type="component" value="Unassembled WGS sequence"/>
</dbReference>
<comment type="caution">
    <text evidence="2">The sequence shown here is derived from an EMBL/GenBank/DDBJ whole genome shotgun (WGS) entry which is preliminary data.</text>
</comment>
<organism evidence="2 3">
    <name type="scientific">Streptomyces albiflavescens</name>
    <dbReference type="NCBI Taxonomy" id="1623582"/>
    <lineage>
        <taxon>Bacteria</taxon>
        <taxon>Bacillati</taxon>
        <taxon>Actinomycetota</taxon>
        <taxon>Actinomycetes</taxon>
        <taxon>Kitasatosporales</taxon>
        <taxon>Streptomycetaceae</taxon>
        <taxon>Streptomyces</taxon>
    </lineage>
</organism>
<proteinExistence type="predicted"/>
<dbReference type="AlphaFoldDB" id="A0A918D7Q7"/>
<sequence>MFCEHCGETDGEETGIDHDERDCPWYATEDSWTADDLEGVLRQTASGIPPLTAAVELLSTHGTWLPRLAERDDLMVADGETGEVYDLDWAALAEAANGSQLAASGSELRILAIAASLADSRVPVRLGDALTGLDAINLGRVLKAIATANGRPEAGERHV</sequence>
<gene>
    <name evidence="2" type="ORF">GCM10011579_060000</name>
</gene>
<protein>
    <submittedName>
        <fullName evidence="2">Uncharacterized protein</fullName>
    </submittedName>
</protein>
<accession>A0A918D7Q7</accession>